<dbReference type="InterPro" id="IPR042104">
    <property type="entry name" value="PKS_dehydratase_sf"/>
</dbReference>
<evidence type="ECO:0000256" key="1">
    <source>
        <dbReference type="ARBA" id="ARBA00001933"/>
    </source>
</evidence>
<dbReference type="SUPFAM" id="SSF47336">
    <property type="entry name" value="ACP-like"/>
    <property type="match status" value="1"/>
</dbReference>
<dbReference type="InterPro" id="IPR036736">
    <property type="entry name" value="ACP-like_sf"/>
</dbReference>
<dbReference type="PROSITE" id="PS00606">
    <property type="entry name" value="KS3_1"/>
    <property type="match status" value="1"/>
</dbReference>
<dbReference type="CDD" id="cd05195">
    <property type="entry name" value="enoyl_red"/>
    <property type="match status" value="1"/>
</dbReference>
<feature type="domain" description="PKS/mFAS DH" evidence="10">
    <location>
        <begin position="895"/>
        <end position="1175"/>
    </location>
</feature>
<dbReference type="GO" id="GO:0030170">
    <property type="term" value="F:pyridoxal phosphate binding"/>
    <property type="evidence" value="ECO:0007669"/>
    <property type="project" value="InterPro"/>
</dbReference>
<dbReference type="InterPro" id="IPR013154">
    <property type="entry name" value="ADH-like_N"/>
</dbReference>
<sequence>MEVKPIAIIGIGCRFPGANNPQAFWKLLQDGIDVITEVPKSRWNNDEFYHPDATIPNKTNSRWGGFLDRIDEFDPHFFGISPREALTLDPQHRLLMEVAWEALEDALQIPEQLAGSQTGVFVGIGTHDYSVLLWQNPVSDSHATTGTANCIAANRLSYLFDFKGPSLAVDTACSSSLVAVHLACQSLWRGESTLALAGGVNGLLMPTIMVGFSKSGLLSPDGRCKTFDASANGYVRSEGAGMVVLKPLEQALTDGDPIYAVIRGSAVNQDGHSNGLSAPDVEAQKAVLRQAYRVAGVSPGQVQYIEAHGTGTKVGDAVELQALGEVLAENRPDGEFCAIGSVKTNIGHSETAAGVAGLIKAALILKYRQIPPSLHFQNPNPAVNFEQLPLRVQQQLTPWPNPSDPALVGVSSFGFGGTNAHVVLQANVETRQNVETRHGASLQGLGTPHLLTISAKTQAAFKDLAHRYEVFFRNNSDISLKDICYCANTRRSQFSHRLTIIADSHQQFQDRLNAFVHDQETSGVRYTTTTPKTSPKIAFLFTGQGSQYLRMGQKLYETNLIFRQTLDQCDQILRPYLQQSLLSVIFSENNDLHKTAYTQPALFSLEYALAQFWISLGVTPSVVLGHSVGEYVAACLAGVFSLEDGLKLIATRGKLMQALPENGGMVAIFADEETVRSLIKEDATIAAFNTPNTLVISGTLQNLSNIIEKCNSQNIKTTPLNVSHGFHSPLMTPMLGEFRNIASEITYHQPQIPIISNVTGTSIHQDIATPEYWCEHIIKPVRFADSISTLKQLDAKIWLEIGPQPVLLGMARSCGSDLDQSLLPSLRPEQELQQVLSSLSELYLQGISINWAKLDPDYIPYLIQLPTYPFQRQSYWWSTAKFNPQKSLTVSPSLHPLLGEKLQLAGTTEIRFQSRLSSQSPHYLQDHCLFSQPVLPATAYLEIILAAIKAIREDVTLSQLTIEQPLKLSPTETTVQVILTPKSQGEYEFKIYSFIAEENIPLTETLHARGRLTQTNLENRQFRNNSLQREGGELASIPDYYEQVKKQGLNYGKSFQAIAQIWQKENEALGLIQLPEGLRTETDPYTLHPVLLDACFQVLGTILLKQSDRTTYLPVSIENLHIYQRPSDKVWSSVKIKTINSQQITAQLQLFDDNGTILAEIETLTLRAINLKSLQELIQISDSSSPELPDLYRLTWKPKPRLSASQTRKTANWLIVSDCPKFGVKLAKSLEEKGDRCSIIYPQNVSGQLQPCDQIIYLWSSDQTFDETGASLLNLVQRITQQPGITPPRLWIVTYSSHLSKQTKHYAFGLAKVIRLEHPNLPCICIDLESFKLILPASQKTLKPNDSSNQNFQTLLEELENPDEENQIAYRQGVRYVPRLNAYQPDRKTLEPYQLKIANLGTLDHFDFVPLTRKKPGFGEVEIQVRAVGLNFRDVLNGLGMLNQYLEQMGISNASEIPLGGECSGMIVAVGTGVKNLNIGDEVIAAPALGSLGSYITVNHQFVIPKPTHINFAEAATLSTAFLTAYYALIVQAQLKPGDRILIHAASGGVGQAAIQIAQQMGAEIYATASPGKQEFLKSIGIKFVMNSRTLAFADEIRELTNNQGVDVVLNSLNGEFIPKSLEILSANGRFIEIGKIGIWTQQQVQEKRADITYKAFDLLEIAEQNPQLINQMLTELMPGFEEKQLQPLPYTVFPVEEASNAFRYMAQAKHIGKVVMTLPPPIQDITIREDSTYLITGGLGALGLQVAQWLVTKQAKNLLLVGRSEPSQHAKNVIEKLKNQGVTIQVIKADITDLEAVETVIKPYTISNQLPPLRGIIHAAGVLNDGILEKQTWERFREVLAPKVTGTWNLHTATLNLPLDFFVCFSSITALIGSPGQSNYVAANSIMDGLMEYRRQLGLPGLSINWGAWDEAGMAAQLSNQNQGRLLAQGMKAIAPQQGLKILDQLLSETIHQIGVFSVDWSAFTQQVPDSVAFPFLEDLISQDKATEPEVNSNPKLDFLQQLATTSTSDRKTILSEKIRSELATVLGYSSPESINLEDNLSDLGMDSLMAVEFKNRLQNCLGSTFSLSSVFDYPDLEALVDYFLTDVLSEDVLNQSLKTRRIVTPTPPSKPLTPPPPTPEIIAEEIPAEYYQFERSPEYLTLERDVEKAEKLGNPFFRIYDSVARETIQVEGQELINYASYNYLGLCGDPQVSELAKTAIEHYGTSVSASRIVAGERSLHQELEQEIAQFLGTEDCIVYIGGHATNVSTIGHLFGEKDLILYDALSHNSIRQGCLLSGSTSIEFPHNDWQSLEKLLQQKRRQFEKVLIVIEGIYSTEGDIAPLPEIVALKKQYKTFLMVDEAHSIGVLGQQGRGISEYFKIPASDVDLWMGTLSKSFASCGGYIAGSKQLIKYLKYTAPGFVFSVGMSPPNTAAALAALRILQKEPQRVRHLCDRAQRFLTLAKQQGLNTGISQNSPIIPIIVGESQKAVTLSQALFKRGINVYPMVYPSVPYNGARLRFFMTATHTEDQIEFTIKTLVEEIQK</sequence>
<evidence type="ECO:0000313" key="12">
    <source>
        <dbReference type="Proteomes" id="UP001153719"/>
    </source>
</evidence>
<feature type="active site" description="Proton donor; for dehydratase activity" evidence="7">
    <location>
        <position position="1093"/>
    </location>
</feature>
<evidence type="ECO:0000259" key="10">
    <source>
        <dbReference type="PROSITE" id="PS52019"/>
    </source>
</evidence>
<dbReference type="SMART" id="SM00825">
    <property type="entry name" value="PKS_KS"/>
    <property type="match status" value="1"/>
</dbReference>
<dbReference type="SMART" id="SM00827">
    <property type="entry name" value="PKS_AT"/>
    <property type="match status" value="1"/>
</dbReference>
<dbReference type="InterPro" id="IPR015424">
    <property type="entry name" value="PyrdxlP-dep_Trfase"/>
</dbReference>
<dbReference type="Gene3D" id="3.40.366.10">
    <property type="entry name" value="Malonyl-Coenzyme A Acyl Carrier Protein, domain 2"/>
    <property type="match status" value="1"/>
</dbReference>
<dbReference type="PANTHER" id="PTHR43775">
    <property type="entry name" value="FATTY ACID SYNTHASE"/>
    <property type="match status" value="1"/>
</dbReference>
<feature type="domain" description="Ketosynthase family 3 (KS3)" evidence="9">
    <location>
        <begin position="3"/>
        <end position="426"/>
    </location>
</feature>
<feature type="region of interest" description="N-terminal hotdog fold" evidence="7">
    <location>
        <begin position="895"/>
        <end position="1019"/>
    </location>
</feature>
<dbReference type="CDD" id="cd00833">
    <property type="entry name" value="PKS"/>
    <property type="match status" value="1"/>
</dbReference>
<dbReference type="SMART" id="SM00823">
    <property type="entry name" value="PKS_PP"/>
    <property type="match status" value="1"/>
</dbReference>
<dbReference type="SUPFAM" id="SSF51735">
    <property type="entry name" value="NAD(P)-binding Rossmann-fold domains"/>
    <property type="match status" value="3"/>
</dbReference>
<dbReference type="KEGG" id="ppsu:NO713_01107"/>
<dbReference type="InterPro" id="IPR050091">
    <property type="entry name" value="PKS_NRPS_Biosynth_Enz"/>
</dbReference>
<dbReference type="CDD" id="cd08955">
    <property type="entry name" value="KR_2_FAS_SDR_x"/>
    <property type="match status" value="1"/>
</dbReference>
<dbReference type="Gene3D" id="1.10.1200.10">
    <property type="entry name" value="ACP-like"/>
    <property type="match status" value="1"/>
</dbReference>
<dbReference type="RefSeq" id="WP_254173224.1">
    <property type="nucleotide sequence ID" value="NZ_LR882967.1"/>
</dbReference>
<dbReference type="InterPro" id="IPR016036">
    <property type="entry name" value="Malonyl_transacylase_ACP-bd"/>
</dbReference>
<dbReference type="InterPro" id="IPR020807">
    <property type="entry name" value="PKS_DH"/>
</dbReference>
<dbReference type="InterPro" id="IPR020843">
    <property type="entry name" value="ER"/>
</dbReference>
<dbReference type="GO" id="GO:0016491">
    <property type="term" value="F:oxidoreductase activity"/>
    <property type="evidence" value="ECO:0007669"/>
    <property type="project" value="InterPro"/>
</dbReference>
<dbReference type="SMART" id="SM00829">
    <property type="entry name" value="PKS_ER"/>
    <property type="match status" value="1"/>
</dbReference>
<dbReference type="Pfam" id="PF14765">
    <property type="entry name" value="PS-DH"/>
    <property type="match status" value="1"/>
</dbReference>
<evidence type="ECO:0000256" key="2">
    <source>
        <dbReference type="ARBA" id="ARBA00022450"/>
    </source>
</evidence>
<dbReference type="FunFam" id="3.40.366.10:FF:000002">
    <property type="entry name" value="Probable polyketide synthase 2"/>
    <property type="match status" value="1"/>
</dbReference>
<dbReference type="InterPro" id="IPR049552">
    <property type="entry name" value="PKS_DH_N"/>
</dbReference>
<dbReference type="InterPro" id="IPR004839">
    <property type="entry name" value="Aminotransferase_I/II_large"/>
</dbReference>
<dbReference type="Gene3D" id="3.10.129.110">
    <property type="entry name" value="Polyketide synthase dehydratase"/>
    <property type="match status" value="1"/>
</dbReference>
<proteinExistence type="predicted"/>
<dbReference type="Pfam" id="PF00698">
    <property type="entry name" value="Acyl_transf_1"/>
    <property type="match status" value="1"/>
</dbReference>
<dbReference type="Pfam" id="PF08240">
    <property type="entry name" value="ADH_N"/>
    <property type="match status" value="1"/>
</dbReference>
<dbReference type="SMART" id="SM00822">
    <property type="entry name" value="PKS_KR"/>
    <property type="match status" value="1"/>
</dbReference>
<evidence type="ECO:0000259" key="9">
    <source>
        <dbReference type="PROSITE" id="PS52004"/>
    </source>
</evidence>
<feature type="active site" description="Proton acceptor; for dehydratase activity" evidence="7">
    <location>
        <position position="927"/>
    </location>
</feature>
<dbReference type="EC" id="2.3.1.252" evidence="11"/>
<dbReference type="Pfam" id="PF00550">
    <property type="entry name" value="PP-binding"/>
    <property type="match status" value="1"/>
</dbReference>
<dbReference type="Pfam" id="PF22621">
    <property type="entry name" value="CurL-like_PKS_C"/>
    <property type="match status" value="1"/>
</dbReference>
<dbReference type="SUPFAM" id="SSF53901">
    <property type="entry name" value="Thiolase-like"/>
    <property type="match status" value="1"/>
</dbReference>
<dbReference type="InterPro" id="IPR011032">
    <property type="entry name" value="GroES-like_sf"/>
</dbReference>
<keyword evidence="5" id="KW-0663">Pyridoxal phosphate</keyword>
<evidence type="ECO:0000256" key="5">
    <source>
        <dbReference type="ARBA" id="ARBA00022898"/>
    </source>
</evidence>
<dbReference type="SMART" id="SM01294">
    <property type="entry name" value="PKS_PP_betabranch"/>
    <property type="match status" value="1"/>
</dbReference>
<comment type="cofactor">
    <cofactor evidence="1">
        <name>pyridoxal 5'-phosphate</name>
        <dbReference type="ChEBI" id="CHEBI:597326"/>
    </cofactor>
</comment>
<gene>
    <name evidence="11" type="primary">msl3</name>
    <name evidence="11" type="ORF">NO713_01107</name>
</gene>
<evidence type="ECO:0000256" key="6">
    <source>
        <dbReference type="ARBA" id="ARBA00023268"/>
    </source>
</evidence>
<dbReference type="SUPFAM" id="SSF52151">
    <property type="entry name" value="FabD/lysophospholipase-like"/>
    <property type="match status" value="1"/>
</dbReference>
<dbReference type="Pfam" id="PF13602">
    <property type="entry name" value="ADH_zinc_N_2"/>
    <property type="match status" value="1"/>
</dbReference>
<dbReference type="InterPro" id="IPR049551">
    <property type="entry name" value="PKS_DH_C"/>
</dbReference>
<dbReference type="GO" id="GO:0005886">
    <property type="term" value="C:plasma membrane"/>
    <property type="evidence" value="ECO:0007669"/>
    <property type="project" value="TreeGrafter"/>
</dbReference>
<dbReference type="PANTHER" id="PTHR43775:SF37">
    <property type="entry name" value="SI:DKEY-61P9.11"/>
    <property type="match status" value="1"/>
</dbReference>
<reference evidence="11" key="1">
    <citation type="submission" date="2020-09" db="EMBL/GenBank/DDBJ databases">
        <authorList>
            <person name="Blom J."/>
        </authorList>
    </citation>
    <scope>NUCLEOTIDE SEQUENCE</scope>
    <source>
        <strain evidence="11">No.713</strain>
    </source>
</reference>
<dbReference type="GO" id="GO:0004315">
    <property type="term" value="F:3-oxoacyl-[acyl-carrier-protein] synthase activity"/>
    <property type="evidence" value="ECO:0007669"/>
    <property type="project" value="InterPro"/>
</dbReference>
<dbReference type="PROSITE" id="PS52004">
    <property type="entry name" value="KS3_2"/>
    <property type="match status" value="1"/>
</dbReference>
<dbReference type="InterPro" id="IPR020841">
    <property type="entry name" value="PKS_Beta-ketoAc_synthase_dom"/>
</dbReference>
<dbReference type="Pfam" id="PF02801">
    <property type="entry name" value="Ketoacyl-synt_C"/>
    <property type="match status" value="1"/>
</dbReference>
<dbReference type="PROSITE" id="PS52019">
    <property type="entry name" value="PKS_MFAS_DH"/>
    <property type="match status" value="1"/>
</dbReference>
<dbReference type="PROSITE" id="PS00599">
    <property type="entry name" value="AA_TRANSFER_CLASS_2"/>
    <property type="match status" value="1"/>
</dbReference>
<evidence type="ECO:0000313" key="11">
    <source>
        <dbReference type="EMBL" id="CAD5928093.1"/>
    </source>
</evidence>
<dbReference type="InterPro" id="IPR014030">
    <property type="entry name" value="Ketoacyl_synth_N"/>
</dbReference>
<dbReference type="SMART" id="SM00826">
    <property type="entry name" value="PKS_DH"/>
    <property type="match status" value="1"/>
</dbReference>
<dbReference type="FunFam" id="3.40.47.10:FF:000019">
    <property type="entry name" value="Polyketide synthase type I"/>
    <property type="match status" value="1"/>
</dbReference>
<evidence type="ECO:0000256" key="3">
    <source>
        <dbReference type="ARBA" id="ARBA00022553"/>
    </source>
</evidence>
<dbReference type="InterPro" id="IPR036291">
    <property type="entry name" value="NAD(P)-bd_dom_sf"/>
</dbReference>
<evidence type="ECO:0000256" key="7">
    <source>
        <dbReference type="PROSITE-ProRule" id="PRU01363"/>
    </source>
</evidence>
<dbReference type="Proteomes" id="UP001153719">
    <property type="component" value="Chromosome"/>
</dbReference>
<evidence type="ECO:0000259" key="8">
    <source>
        <dbReference type="PROSITE" id="PS50075"/>
    </source>
</evidence>
<evidence type="ECO:0000256" key="4">
    <source>
        <dbReference type="ARBA" id="ARBA00022679"/>
    </source>
</evidence>
<dbReference type="InterPro" id="IPR001227">
    <property type="entry name" value="Ac_transferase_dom_sf"/>
</dbReference>
<dbReference type="Gene3D" id="3.30.70.3290">
    <property type="match status" value="1"/>
</dbReference>
<name>A0A9W4G3N1_9CYAN</name>
<dbReference type="GO" id="GO:0031177">
    <property type="term" value="F:phosphopantetheine binding"/>
    <property type="evidence" value="ECO:0007669"/>
    <property type="project" value="InterPro"/>
</dbReference>
<keyword evidence="6" id="KW-0511">Multifunctional enzyme</keyword>
<keyword evidence="11" id="KW-0012">Acyltransferase</keyword>
<dbReference type="CDD" id="cd06454">
    <property type="entry name" value="KBL_like"/>
    <property type="match status" value="1"/>
</dbReference>
<dbReference type="GO" id="GO:0004312">
    <property type="term" value="F:fatty acid synthase activity"/>
    <property type="evidence" value="ECO:0007669"/>
    <property type="project" value="TreeGrafter"/>
</dbReference>
<dbReference type="Gene3D" id="3.40.50.720">
    <property type="entry name" value="NAD(P)-binding Rossmann-like Domain"/>
    <property type="match status" value="3"/>
</dbReference>
<protein>
    <submittedName>
        <fullName evidence="11">Mycolipanoate synthase</fullName>
        <ecNumber evidence="11">2.3.1.252</ecNumber>
    </submittedName>
</protein>
<dbReference type="Pfam" id="PF00109">
    <property type="entry name" value="ketoacyl-synt"/>
    <property type="match status" value="1"/>
</dbReference>
<dbReference type="InterPro" id="IPR014043">
    <property type="entry name" value="Acyl_transferase_dom"/>
</dbReference>
<dbReference type="Pfam" id="PF21089">
    <property type="entry name" value="PKS_DH_N"/>
    <property type="match status" value="1"/>
</dbReference>
<dbReference type="InterPro" id="IPR013968">
    <property type="entry name" value="PKS_KR"/>
</dbReference>
<dbReference type="Gene3D" id="3.90.180.10">
    <property type="entry name" value="Medium-chain alcohol dehydrogenases, catalytic domain"/>
    <property type="match status" value="1"/>
</dbReference>
<feature type="domain" description="Carrier" evidence="8">
    <location>
        <begin position="2014"/>
        <end position="2089"/>
    </location>
</feature>
<dbReference type="InterPro" id="IPR049900">
    <property type="entry name" value="PKS_mFAS_DH"/>
</dbReference>
<organism evidence="11 12">
    <name type="scientific">Planktothrix pseudagardhii</name>
    <dbReference type="NCBI Taxonomy" id="132604"/>
    <lineage>
        <taxon>Bacteria</taxon>
        <taxon>Bacillati</taxon>
        <taxon>Cyanobacteriota</taxon>
        <taxon>Cyanophyceae</taxon>
        <taxon>Oscillatoriophycideae</taxon>
        <taxon>Oscillatoriales</taxon>
        <taxon>Microcoleaceae</taxon>
        <taxon>Planktothrix</taxon>
    </lineage>
</organism>
<dbReference type="Pfam" id="PF00155">
    <property type="entry name" value="Aminotran_1_2"/>
    <property type="match status" value="1"/>
</dbReference>
<dbReference type="SUPFAM" id="SSF55048">
    <property type="entry name" value="Probable ACP-binding domain of malonyl-CoA ACP transacylase"/>
    <property type="match status" value="1"/>
</dbReference>
<dbReference type="Gene3D" id="3.40.640.10">
    <property type="entry name" value="Type I PLP-dependent aspartate aminotransferase-like (Major domain)"/>
    <property type="match status" value="1"/>
</dbReference>
<dbReference type="SUPFAM" id="SSF53383">
    <property type="entry name" value="PLP-dependent transferases"/>
    <property type="match status" value="1"/>
</dbReference>
<dbReference type="PROSITE" id="PS50075">
    <property type="entry name" value="CARRIER"/>
    <property type="match status" value="1"/>
</dbReference>
<dbReference type="InterPro" id="IPR015422">
    <property type="entry name" value="PyrdxlP-dep_Trfase_small"/>
</dbReference>
<dbReference type="InterPro" id="IPR020806">
    <property type="entry name" value="PKS_PP-bd"/>
</dbReference>
<keyword evidence="12" id="KW-1185">Reference proteome</keyword>
<dbReference type="InterPro" id="IPR001917">
    <property type="entry name" value="Aminotrans_II_pyridoxalP_BS"/>
</dbReference>
<feature type="region of interest" description="C-terminal hotdog fold" evidence="7">
    <location>
        <begin position="1032"/>
        <end position="1175"/>
    </location>
</feature>
<dbReference type="Pfam" id="PF08659">
    <property type="entry name" value="KR"/>
    <property type="match status" value="1"/>
</dbReference>
<dbReference type="GO" id="GO:0006633">
    <property type="term" value="P:fatty acid biosynthetic process"/>
    <property type="evidence" value="ECO:0007669"/>
    <property type="project" value="InterPro"/>
</dbReference>
<dbReference type="EMBL" id="LR882967">
    <property type="protein sequence ID" value="CAD5928093.1"/>
    <property type="molecule type" value="Genomic_DNA"/>
</dbReference>
<dbReference type="Gene3D" id="3.90.1150.10">
    <property type="entry name" value="Aspartate Aminotransferase, domain 1"/>
    <property type="match status" value="1"/>
</dbReference>
<dbReference type="SUPFAM" id="SSF50129">
    <property type="entry name" value="GroES-like"/>
    <property type="match status" value="1"/>
</dbReference>
<dbReference type="FunFam" id="3.40.50.720:FF:000209">
    <property type="entry name" value="Polyketide synthase Pks12"/>
    <property type="match status" value="1"/>
</dbReference>
<dbReference type="InterPro" id="IPR018201">
    <property type="entry name" value="Ketoacyl_synth_AS"/>
</dbReference>
<dbReference type="InterPro" id="IPR057326">
    <property type="entry name" value="KR_dom"/>
</dbReference>
<keyword evidence="4 11" id="KW-0808">Transferase</keyword>
<dbReference type="InterPro" id="IPR009081">
    <property type="entry name" value="PP-bd_ACP"/>
</dbReference>
<accession>A0A9W4G3N1</accession>
<dbReference type="InterPro" id="IPR014031">
    <property type="entry name" value="Ketoacyl_synth_C"/>
</dbReference>
<dbReference type="GO" id="GO:0005737">
    <property type="term" value="C:cytoplasm"/>
    <property type="evidence" value="ECO:0007669"/>
    <property type="project" value="TreeGrafter"/>
</dbReference>
<dbReference type="InterPro" id="IPR015421">
    <property type="entry name" value="PyrdxlP-dep_Trfase_major"/>
</dbReference>
<dbReference type="InterPro" id="IPR016039">
    <property type="entry name" value="Thiolase-like"/>
</dbReference>
<dbReference type="GO" id="GO:0071770">
    <property type="term" value="P:DIM/DIP cell wall layer assembly"/>
    <property type="evidence" value="ECO:0007669"/>
    <property type="project" value="TreeGrafter"/>
</dbReference>
<keyword evidence="2" id="KW-0596">Phosphopantetheine</keyword>
<dbReference type="InterPro" id="IPR016035">
    <property type="entry name" value="Acyl_Trfase/lysoPLipase"/>
</dbReference>
<dbReference type="Gene3D" id="3.40.47.10">
    <property type="match status" value="1"/>
</dbReference>
<keyword evidence="3" id="KW-0597">Phosphoprotein</keyword>